<dbReference type="GO" id="GO:0008270">
    <property type="term" value="F:zinc ion binding"/>
    <property type="evidence" value="ECO:0007669"/>
    <property type="project" value="UniProtKB-KW"/>
</dbReference>
<dbReference type="Pfam" id="PF01753">
    <property type="entry name" value="zf-MYND"/>
    <property type="match status" value="1"/>
</dbReference>
<keyword evidence="1" id="KW-0479">Metal-binding</keyword>
<dbReference type="PROSITE" id="PS50865">
    <property type="entry name" value="ZF_MYND_2"/>
    <property type="match status" value="1"/>
</dbReference>
<accession>A0A835XWU1</accession>
<feature type="domain" description="MYND-type" evidence="6">
    <location>
        <begin position="918"/>
        <end position="960"/>
    </location>
</feature>
<organism evidence="7 8">
    <name type="scientific">Edaphochlamys debaryana</name>
    <dbReference type="NCBI Taxonomy" id="47281"/>
    <lineage>
        <taxon>Eukaryota</taxon>
        <taxon>Viridiplantae</taxon>
        <taxon>Chlorophyta</taxon>
        <taxon>core chlorophytes</taxon>
        <taxon>Chlorophyceae</taxon>
        <taxon>CS clade</taxon>
        <taxon>Chlamydomonadales</taxon>
        <taxon>Chlamydomonadales incertae sedis</taxon>
        <taxon>Edaphochlamys</taxon>
    </lineage>
</organism>
<evidence type="ECO:0000256" key="2">
    <source>
        <dbReference type="ARBA" id="ARBA00022771"/>
    </source>
</evidence>
<evidence type="ECO:0000256" key="5">
    <source>
        <dbReference type="SAM" id="MobiDB-lite"/>
    </source>
</evidence>
<dbReference type="Gene3D" id="6.10.140.2220">
    <property type="match status" value="1"/>
</dbReference>
<dbReference type="EMBL" id="JAEHOE010000085">
    <property type="protein sequence ID" value="KAG2488300.1"/>
    <property type="molecule type" value="Genomic_DNA"/>
</dbReference>
<evidence type="ECO:0000256" key="4">
    <source>
        <dbReference type="PROSITE-ProRule" id="PRU00134"/>
    </source>
</evidence>
<feature type="region of interest" description="Disordered" evidence="5">
    <location>
        <begin position="1"/>
        <end position="23"/>
    </location>
</feature>
<protein>
    <recommendedName>
        <fullName evidence="6">MYND-type domain-containing protein</fullName>
    </recommendedName>
</protein>
<proteinExistence type="predicted"/>
<dbReference type="Proteomes" id="UP000612055">
    <property type="component" value="Unassembled WGS sequence"/>
</dbReference>
<keyword evidence="8" id="KW-1185">Reference proteome</keyword>
<evidence type="ECO:0000313" key="7">
    <source>
        <dbReference type="EMBL" id="KAG2488300.1"/>
    </source>
</evidence>
<sequence>MPPRRQAGPAAGGARPASGPLAASGNPGLRSALPAFYPGWLRLPAIADGLLGPAAAASAPAAASGFLSELKQLASAAATFDPTRSAEARNAPASMLRARADAIAELCWDGRCTSALMRLLSGALRAGPGGSGGGPASPALRSAEAQGILCELLGSMFGPIGQLRPGPHAIAVARLIQTVVRTQTLQAISRALAAAAAPLAALEAGGAIPPSRSELMGAAHLLSGALVLSVGLVNVTYAQFRPSMAYPRMAPQYQETEACLERCRTELAAALQASGVVEQSARLLVLLLQAGVEAAAAAGGVEERRTVTGLRFGFASLAWYMMLNATGHDEHGAQLCSREAAAVISAALTGRCARHALMAHSVGILCAEDGGPTYGLTQPLLPAEAAAASTAVAARGGGGDNMRTWRGDAGNAKVTGLQSFLLAVIGTERGLQLPNGRPGRRATLALVQRIGRAAVAQACRTLRFPPPQQLQGGTDTQVAHLMVAALAASGKLLPGPPLPEGWEAEAAEWWRQALEAGRYLLLPETQAMAVDTWCLSVGTLAKALQRSCRDPDGYLRLPPKPPPELAAALAGGLLPATDAASALLKTLPIEGTFPQLRPRLPLLAYGDPTHVASLIRTGGKMLRQWHPRHLRGEDASLRGYCFLNLFCDLLDEAATTWPGLDGRQAASGPGQSGSGQSGSGQSGPGQSGPGLSGRQRQLAVMVSLMAAEWLPPLARLAEAVLDKAPSLALASMTALLTVCIRAISAWVPVLSCAAVLEDQQGPAAGAAACDAASGSGVADASGEAGGWRDFLLKELRPHRLLVLPVDPSREEDFYIQGALQYAFFTKAPFYCFLRACEDSLDPGQARKHVAAFAASGKGANPRAARALVSPTADELQAAADAATAEAFQQAKPLAAVLLPPERARREALPQRCGLGPACVNLAGDSEAGLALRPCTGCRAVLFCSRECQKAAMQAGHKEACAGAKGRAG</sequence>
<evidence type="ECO:0000313" key="8">
    <source>
        <dbReference type="Proteomes" id="UP000612055"/>
    </source>
</evidence>
<dbReference type="InterPro" id="IPR002893">
    <property type="entry name" value="Znf_MYND"/>
</dbReference>
<evidence type="ECO:0000259" key="6">
    <source>
        <dbReference type="PROSITE" id="PS50865"/>
    </source>
</evidence>
<dbReference type="OrthoDB" id="3257538at2759"/>
<feature type="compositionally biased region" description="Gly residues" evidence="5">
    <location>
        <begin position="670"/>
        <end position="691"/>
    </location>
</feature>
<comment type="caution">
    <text evidence="7">The sequence shown here is derived from an EMBL/GenBank/DDBJ whole genome shotgun (WGS) entry which is preliminary data.</text>
</comment>
<keyword evidence="2 4" id="KW-0863">Zinc-finger</keyword>
<evidence type="ECO:0000256" key="3">
    <source>
        <dbReference type="ARBA" id="ARBA00022833"/>
    </source>
</evidence>
<keyword evidence="3" id="KW-0862">Zinc</keyword>
<evidence type="ECO:0000256" key="1">
    <source>
        <dbReference type="ARBA" id="ARBA00022723"/>
    </source>
</evidence>
<feature type="region of interest" description="Disordered" evidence="5">
    <location>
        <begin position="660"/>
        <end position="693"/>
    </location>
</feature>
<name>A0A835XWU1_9CHLO</name>
<dbReference type="AlphaFoldDB" id="A0A835XWU1"/>
<gene>
    <name evidence="7" type="ORF">HYH03_013150</name>
</gene>
<reference evidence="7" key="1">
    <citation type="journal article" date="2020" name="bioRxiv">
        <title>Comparative genomics of Chlamydomonas.</title>
        <authorList>
            <person name="Craig R.J."/>
            <person name="Hasan A.R."/>
            <person name="Ness R.W."/>
            <person name="Keightley P.D."/>
        </authorList>
    </citation>
    <scope>NUCLEOTIDE SEQUENCE</scope>
    <source>
        <strain evidence="7">CCAP 11/70</strain>
    </source>
</reference>
<dbReference type="SUPFAM" id="SSF144232">
    <property type="entry name" value="HIT/MYND zinc finger-like"/>
    <property type="match status" value="1"/>
</dbReference>